<dbReference type="NCBIfam" id="NF038214">
    <property type="entry name" value="IS21_help_AAA"/>
    <property type="match status" value="1"/>
</dbReference>
<evidence type="ECO:0000256" key="2">
    <source>
        <dbReference type="ARBA" id="ARBA00022741"/>
    </source>
</evidence>
<dbReference type="GO" id="GO:0005524">
    <property type="term" value="F:ATP binding"/>
    <property type="evidence" value="ECO:0007669"/>
    <property type="project" value="UniProtKB-KW"/>
</dbReference>
<evidence type="ECO:0000313" key="6">
    <source>
        <dbReference type="Proteomes" id="UP000182985"/>
    </source>
</evidence>
<evidence type="ECO:0000256" key="3">
    <source>
        <dbReference type="ARBA" id="ARBA00022840"/>
    </source>
</evidence>
<name>A0A1J6HWN5_9HYPH</name>
<dbReference type="EMBL" id="MOEC01000035">
    <property type="protein sequence ID" value="OIS91042.1"/>
    <property type="molecule type" value="Genomic_DNA"/>
</dbReference>
<dbReference type="Gene3D" id="3.40.50.300">
    <property type="entry name" value="P-loop containing nucleotide triphosphate hydrolases"/>
    <property type="match status" value="1"/>
</dbReference>
<dbReference type="RefSeq" id="WP_071633777.1">
    <property type="nucleotide sequence ID" value="NZ_MOEC01000035.1"/>
</dbReference>
<accession>A0A1J6HWN5</accession>
<reference evidence="5 6" key="1">
    <citation type="submission" date="2016-10" db="EMBL/GenBank/DDBJ databases">
        <title>The Draft Genome Sequence of the Potato Rhizosphere Bacteria Ochrobactrum sp. IPA7.2.</title>
        <authorList>
            <person name="Gogoleva N.E."/>
            <person name="Khlopko Y.A."/>
            <person name="Burygin G.L."/>
            <person name="Plotnikov A.O."/>
        </authorList>
    </citation>
    <scope>NUCLEOTIDE SEQUENCE [LARGE SCALE GENOMIC DNA]</scope>
    <source>
        <strain evidence="5 6">IPA7.2</strain>
    </source>
</reference>
<proteinExistence type="inferred from homology"/>
<dbReference type="CDD" id="cd00009">
    <property type="entry name" value="AAA"/>
    <property type="match status" value="1"/>
</dbReference>
<keyword evidence="2" id="KW-0547">Nucleotide-binding</keyword>
<evidence type="ECO:0000256" key="1">
    <source>
        <dbReference type="ARBA" id="ARBA00008059"/>
    </source>
</evidence>
<keyword evidence="6" id="KW-1185">Reference proteome</keyword>
<feature type="domain" description="AAA+ ATPase" evidence="4">
    <location>
        <begin position="99"/>
        <end position="232"/>
    </location>
</feature>
<dbReference type="InterPro" id="IPR003593">
    <property type="entry name" value="AAA+_ATPase"/>
</dbReference>
<dbReference type="InterPro" id="IPR047661">
    <property type="entry name" value="IstB"/>
</dbReference>
<dbReference type="OrthoDB" id="8150723at2"/>
<dbReference type="Pfam" id="PF01695">
    <property type="entry name" value="IstB_IS21"/>
    <property type="match status" value="1"/>
</dbReference>
<dbReference type="PANTHER" id="PTHR30050">
    <property type="entry name" value="CHROMOSOMAL REPLICATION INITIATOR PROTEIN DNAA"/>
    <property type="match status" value="1"/>
</dbReference>
<evidence type="ECO:0000313" key="5">
    <source>
        <dbReference type="EMBL" id="OIS91042.1"/>
    </source>
</evidence>
<dbReference type="GO" id="GO:0006260">
    <property type="term" value="P:DNA replication"/>
    <property type="evidence" value="ECO:0007669"/>
    <property type="project" value="TreeGrafter"/>
</dbReference>
<dbReference type="PIRSF" id="PIRSF003073">
    <property type="entry name" value="DNAC_TnpB_IstB"/>
    <property type="match status" value="1"/>
</dbReference>
<evidence type="ECO:0000259" key="4">
    <source>
        <dbReference type="SMART" id="SM00382"/>
    </source>
</evidence>
<dbReference type="InterPro" id="IPR028350">
    <property type="entry name" value="DNAC/IstB-like"/>
</dbReference>
<gene>
    <name evidence="5" type="ORF">BLA27_23335</name>
</gene>
<dbReference type="Proteomes" id="UP000182985">
    <property type="component" value="Unassembled WGS sequence"/>
</dbReference>
<protein>
    <submittedName>
        <fullName evidence="5">AAA family ATPase</fullName>
    </submittedName>
</protein>
<keyword evidence="3" id="KW-0067">ATP-binding</keyword>
<dbReference type="PANTHER" id="PTHR30050:SF4">
    <property type="entry name" value="ATP-BINDING PROTEIN RV3427C IN INSERTION SEQUENCE-RELATED"/>
    <property type="match status" value="1"/>
</dbReference>
<dbReference type="InterPro" id="IPR002611">
    <property type="entry name" value="IstB_ATP-bd"/>
</dbReference>
<organism evidence="5 6">
    <name type="scientific">Brucella cytisi</name>
    <dbReference type="NCBI Taxonomy" id="407152"/>
    <lineage>
        <taxon>Bacteria</taxon>
        <taxon>Pseudomonadati</taxon>
        <taxon>Pseudomonadota</taxon>
        <taxon>Alphaproteobacteria</taxon>
        <taxon>Hyphomicrobiales</taxon>
        <taxon>Brucellaceae</taxon>
        <taxon>Brucella/Ochrobactrum group</taxon>
        <taxon>Brucella</taxon>
    </lineage>
</organism>
<sequence>MLNNPTLDHMYTLGLSGMAAAWRELADQPEARAMDKEEWLGLMLDREIVVRADKRLTARLVAAKLRFPQACVEDIDFHAARNLDRRATMALAQGQWLKNHENLIVTGKTGTGKSWLACALGRQAARHDHSVLYIRAPRLFEDLAMAKLDGRYPRLMNRLMKVQLLILDDFATHTLNDQQRFHLFEIIEERYQRRSTLITAQVPVNTWHDLIGDETVADAILDRVVHNAHRINLEGDSMRKAKSGIDITLSADNERT</sequence>
<comment type="similarity">
    <text evidence="1">Belongs to the IS21/IS1162 putative ATP-binding protein family.</text>
</comment>
<dbReference type="InterPro" id="IPR027417">
    <property type="entry name" value="P-loop_NTPase"/>
</dbReference>
<dbReference type="SMART" id="SM00382">
    <property type="entry name" value="AAA"/>
    <property type="match status" value="1"/>
</dbReference>
<comment type="caution">
    <text evidence="5">The sequence shown here is derived from an EMBL/GenBank/DDBJ whole genome shotgun (WGS) entry which is preliminary data.</text>
</comment>
<dbReference type="SUPFAM" id="SSF52540">
    <property type="entry name" value="P-loop containing nucleoside triphosphate hydrolases"/>
    <property type="match status" value="1"/>
</dbReference>
<dbReference type="AlphaFoldDB" id="A0A1J6HWN5"/>